<proteinExistence type="predicted"/>
<dbReference type="OrthoDB" id="290783at2"/>
<keyword evidence="3" id="KW-1185">Reference proteome</keyword>
<name>A0A2Z3HD74_9BACT</name>
<feature type="domain" description="Crossover junction endonuclease MUS81-like HHH" evidence="1">
    <location>
        <begin position="4"/>
        <end position="76"/>
    </location>
</feature>
<dbReference type="SUPFAM" id="SSF47802">
    <property type="entry name" value="DNA polymerase beta, N-terminal domain-like"/>
    <property type="match status" value="1"/>
</dbReference>
<evidence type="ECO:0000313" key="3">
    <source>
        <dbReference type="Proteomes" id="UP000245802"/>
    </source>
</evidence>
<evidence type="ECO:0000313" key="2">
    <source>
        <dbReference type="EMBL" id="AWM41676.1"/>
    </source>
</evidence>
<dbReference type="Gene3D" id="1.10.150.110">
    <property type="entry name" value="DNA polymerase beta, N-terminal domain-like"/>
    <property type="match status" value="1"/>
</dbReference>
<protein>
    <recommendedName>
        <fullName evidence="1">Crossover junction endonuclease MUS81-like HHH domain-containing protein</fullName>
    </recommendedName>
</protein>
<dbReference type="AlphaFoldDB" id="A0A2Z3HD74"/>
<gene>
    <name evidence="2" type="ORF">C1280_34890</name>
</gene>
<dbReference type="InterPro" id="IPR010996">
    <property type="entry name" value="HHH_MUS81"/>
</dbReference>
<dbReference type="InterPro" id="IPR027421">
    <property type="entry name" value="DNA_pol_lamdba_lyase_dom_sf"/>
</dbReference>
<dbReference type="EMBL" id="CP025958">
    <property type="protein sequence ID" value="AWM41676.1"/>
    <property type="molecule type" value="Genomic_DNA"/>
</dbReference>
<dbReference type="KEGG" id="gog:C1280_34890"/>
<dbReference type="RefSeq" id="WP_010041556.1">
    <property type="nucleotide sequence ID" value="NZ_CP025958.1"/>
</dbReference>
<dbReference type="Proteomes" id="UP000245802">
    <property type="component" value="Chromosome"/>
</dbReference>
<accession>A0A2Z3HD74</accession>
<reference evidence="2 3" key="1">
    <citation type="submission" date="2018-01" db="EMBL/GenBank/DDBJ databases">
        <title>G. obscuriglobus.</title>
        <authorList>
            <person name="Franke J."/>
            <person name="Blomberg W."/>
            <person name="Selmecki A."/>
        </authorList>
    </citation>
    <scope>NUCLEOTIDE SEQUENCE [LARGE SCALE GENOMIC DNA]</scope>
    <source>
        <strain evidence="2 3">DSM 5831</strain>
    </source>
</reference>
<sequence length="83" mass="8668">MNPTNEVIAQRLRKHANDLARSGSNLYRVRAFRSAAIAVMGLHGDVTEIVASGGVPALERVPGIGKSLALTIAEYVVANGLAA</sequence>
<dbReference type="Pfam" id="PF14716">
    <property type="entry name" value="HHH_8"/>
    <property type="match status" value="1"/>
</dbReference>
<evidence type="ECO:0000259" key="1">
    <source>
        <dbReference type="Pfam" id="PF14716"/>
    </source>
</evidence>
<organism evidence="2 3">
    <name type="scientific">Gemmata obscuriglobus</name>
    <dbReference type="NCBI Taxonomy" id="114"/>
    <lineage>
        <taxon>Bacteria</taxon>
        <taxon>Pseudomonadati</taxon>
        <taxon>Planctomycetota</taxon>
        <taxon>Planctomycetia</taxon>
        <taxon>Gemmatales</taxon>
        <taxon>Gemmataceae</taxon>
        <taxon>Gemmata</taxon>
    </lineage>
</organism>